<evidence type="ECO:0000256" key="3">
    <source>
        <dbReference type="ARBA" id="ARBA00022840"/>
    </source>
</evidence>
<dbReference type="Pfam" id="PF00005">
    <property type="entry name" value="ABC_tran"/>
    <property type="match status" value="1"/>
</dbReference>
<dbReference type="GO" id="GO:0016887">
    <property type="term" value="F:ATP hydrolysis activity"/>
    <property type="evidence" value="ECO:0007669"/>
    <property type="project" value="InterPro"/>
</dbReference>
<dbReference type="Proteomes" id="UP000183995">
    <property type="component" value="Unassembled WGS sequence"/>
</dbReference>
<dbReference type="PANTHER" id="PTHR42794:SF2">
    <property type="entry name" value="ABC TRANSPORTER ATP-BINDING PROTEIN"/>
    <property type="match status" value="1"/>
</dbReference>
<gene>
    <name evidence="5" type="ORF">SAMN02745823_00837</name>
</gene>
<sequence length="261" mass="29134">MELRCDGVSAALGGADIVKEISMRASANAFVGIIGPNGSGKSTLLKCIYRVLKPSGGTIYLDDSPLGALSYKESARKMAVVAQHNYYNFDFTVREVVMMGRAPHKKQMERDNAEDVEIVSDALRQVDMEAYGDRIFSTLSGGEQQRIILARALAQRTRCLILDEPTNHLDVKYQLQLLSLVKRMELTVVTALHDLNMAAMYCDYIYVLKNGRLCGSGTPQDILRRDFLKEVFDVDVKIIRDAQSGMLHILYLPPRPDKTEA</sequence>
<evidence type="ECO:0000313" key="6">
    <source>
        <dbReference type="Proteomes" id="UP000183995"/>
    </source>
</evidence>
<keyword evidence="1" id="KW-0813">Transport</keyword>
<dbReference type="PANTHER" id="PTHR42794">
    <property type="entry name" value="HEMIN IMPORT ATP-BINDING PROTEIN HMUV"/>
    <property type="match status" value="1"/>
</dbReference>
<keyword evidence="2" id="KW-0547">Nucleotide-binding</keyword>
<evidence type="ECO:0000256" key="2">
    <source>
        <dbReference type="ARBA" id="ARBA00022741"/>
    </source>
</evidence>
<organism evidence="5 6">
    <name type="scientific">Sporobacter termitidis DSM 10068</name>
    <dbReference type="NCBI Taxonomy" id="1123282"/>
    <lineage>
        <taxon>Bacteria</taxon>
        <taxon>Bacillati</taxon>
        <taxon>Bacillota</taxon>
        <taxon>Clostridia</taxon>
        <taxon>Eubacteriales</taxon>
        <taxon>Oscillospiraceae</taxon>
        <taxon>Sporobacter</taxon>
    </lineage>
</organism>
<dbReference type="STRING" id="1123282.SAMN02745823_00837"/>
<dbReference type="CDD" id="cd03214">
    <property type="entry name" value="ABC_Iron-Siderophores_B12_Hemin"/>
    <property type="match status" value="1"/>
</dbReference>
<reference evidence="5 6" key="1">
    <citation type="submission" date="2016-11" db="EMBL/GenBank/DDBJ databases">
        <authorList>
            <person name="Jaros S."/>
            <person name="Januszkiewicz K."/>
            <person name="Wedrychowicz H."/>
        </authorList>
    </citation>
    <scope>NUCLEOTIDE SEQUENCE [LARGE SCALE GENOMIC DNA]</scope>
    <source>
        <strain evidence="5 6">DSM 10068</strain>
    </source>
</reference>
<evidence type="ECO:0000259" key="4">
    <source>
        <dbReference type="PROSITE" id="PS50893"/>
    </source>
</evidence>
<accession>A0A1M5VHX7</accession>
<dbReference type="AlphaFoldDB" id="A0A1M5VHX7"/>
<dbReference type="SUPFAM" id="SSF52540">
    <property type="entry name" value="P-loop containing nucleoside triphosphate hydrolases"/>
    <property type="match status" value="1"/>
</dbReference>
<dbReference type="EMBL" id="FQXV01000002">
    <property type="protein sequence ID" value="SHH74810.1"/>
    <property type="molecule type" value="Genomic_DNA"/>
</dbReference>
<proteinExistence type="predicted"/>
<evidence type="ECO:0000256" key="1">
    <source>
        <dbReference type="ARBA" id="ARBA00022448"/>
    </source>
</evidence>
<dbReference type="GO" id="GO:0005524">
    <property type="term" value="F:ATP binding"/>
    <property type="evidence" value="ECO:0007669"/>
    <property type="project" value="UniProtKB-KW"/>
</dbReference>
<dbReference type="SMART" id="SM00382">
    <property type="entry name" value="AAA"/>
    <property type="match status" value="1"/>
</dbReference>
<feature type="domain" description="ABC transporter" evidence="4">
    <location>
        <begin position="3"/>
        <end position="235"/>
    </location>
</feature>
<dbReference type="InterPro" id="IPR017871">
    <property type="entry name" value="ABC_transporter-like_CS"/>
</dbReference>
<dbReference type="InterPro" id="IPR003439">
    <property type="entry name" value="ABC_transporter-like_ATP-bd"/>
</dbReference>
<dbReference type="RefSeq" id="WP_073076402.1">
    <property type="nucleotide sequence ID" value="NZ_FQXV01000002.1"/>
</dbReference>
<dbReference type="PROSITE" id="PS00211">
    <property type="entry name" value="ABC_TRANSPORTER_1"/>
    <property type="match status" value="1"/>
</dbReference>
<name>A0A1M5VHX7_9FIRM</name>
<dbReference type="InterPro" id="IPR027417">
    <property type="entry name" value="P-loop_NTPase"/>
</dbReference>
<dbReference type="InterPro" id="IPR003593">
    <property type="entry name" value="AAA+_ATPase"/>
</dbReference>
<dbReference type="Gene3D" id="3.40.50.300">
    <property type="entry name" value="P-loop containing nucleotide triphosphate hydrolases"/>
    <property type="match status" value="1"/>
</dbReference>
<keyword evidence="6" id="KW-1185">Reference proteome</keyword>
<dbReference type="FunFam" id="3.40.50.300:FF:000134">
    <property type="entry name" value="Iron-enterobactin ABC transporter ATP-binding protein"/>
    <property type="match status" value="1"/>
</dbReference>
<protein>
    <submittedName>
        <fullName evidence="5">Iron complex transport system ATP-binding protein</fullName>
    </submittedName>
</protein>
<keyword evidence="3 5" id="KW-0067">ATP-binding</keyword>
<dbReference type="PROSITE" id="PS50893">
    <property type="entry name" value="ABC_TRANSPORTER_2"/>
    <property type="match status" value="1"/>
</dbReference>
<evidence type="ECO:0000313" key="5">
    <source>
        <dbReference type="EMBL" id="SHH74810.1"/>
    </source>
</evidence>